<dbReference type="PRINTS" id="PR00861">
    <property type="entry name" value="ALYTICPTASE"/>
</dbReference>
<comment type="similarity">
    <text evidence="1">Belongs to the peptidase S1 family.</text>
</comment>
<keyword evidence="2" id="KW-0645">Protease</keyword>
<dbReference type="GO" id="GO:0004252">
    <property type="term" value="F:serine-type endopeptidase activity"/>
    <property type="evidence" value="ECO:0007669"/>
    <property type="project" value="InterPro"/>
</dbReference>
<evidence type="ECO:0000313" key="9">
    <source>
        <dbReference type="Proteomes" id="UP000320913"/>
    </source>
</evidence>
<evidence type="ECO:0000256" key="2">
    <source>
        <dbReference type="ARBA" id="ARBA00022670"/>
    </source>
</evidence>
<evidence type="ECO:0000256" key="5">
    <source>
        <dbReference type="ARBA" id="ARBA00023157"/>
    </source>
</evidence>
<evidence type="ECO:0000256" key="4">
    <source>
        <dbReference type="ARBA" id="ARBA00022825"/>
    </source>
</evidence>
<accession>A0A538SH86</accession>
<evidence type="ECO:0000313" key="7">
    <source>
        <dbReference type="EMBL" id="TMQ59998.1"/>
    </source>
</evidence>
<protein>
    <recommendedName>
        <fullName evidence="10">Lipoprotein</fullName>
    </recommendedName>
</protein>
<dbReference type="Proteomes" id="UP000320913">
    <property type="component" value="Unassembled WGS sequence"/>
</dbReference>
<proteinExistence type="inferred from homology"/>
<dbReference type="Gene3D" id="2.40.10.10">
    <property type="entry name" value="Trypsin-like serine proteases"/>
    <property type="match status" value="2"/>
</dbReference>
<keyword evidence="4" id="KW-0720">Serine protease</keyword>
<evidence type="ECO:0008006" key="10">
    <source>
        <dbReference type="Google" id="ProtNLM"/>
    </source>
</evidence>
<dbReference type="InterPro" id="IPR043504">
    <property type="entry name" value="Peptidase_S1_PA_chymotrypsin"/>
</dbReference>
<dbReference type="AlphaFoldDB" id="A0A538SH86"/>
<reference evidence="8 9" key="1">
    <citation type="journal article" date="2019" name="Nat. Microbiol.">
        <title>Mediterranean grassland soil C-N compound turnover is dependent on rainfall and depth, and is mediated by genomically divergent microorganisms.</title>
        <authorList>
            <person name="Diamond S."/>
            <person name="Andeer P.F."/>
            <person name="Li Z."/>
            <person name="Crits-Christoph A."/>
            <person name="Burstein D."/>
            <person name="Anantharaman K."/>
            <person name="Lane K.R."/>
            <person name="Thomas B.C."/>
            <person name="Pan C."/>
            <person name="Northen T.R."/>
            <person name="Banfield J.F."/>
        </authorList>
    </citation>
    <scope>NUCLEOTIDE SEQUENCE [LARGE SCALE GENOMIC DNA]</scope>
    <source>
        <strain evidence="6">WS_1</strain>
        <strain evidence="7">WS_5</strain>
    </source>
</reference>
<dbReference type="EMBL" id="VBOV01000088">
    <property type="protein sequence ID" value="TMQ59998.1"/>
    <property type="molecule type" value="Genomic_DNA"/>
</dbReference>
<dbReference type="SUPFAM" id="SSF50494">
    <property type="entry name" value="Trypsin-like serine proteases"/>
    <property type="match status" value="1"/>
</dbReference>
<sequence>MPRKHNARLLLVVSLLLVAAAALVLTSCSREGSISSPTSSGGSNVASALSAHNPNDVALAMRVQNAHTPELMKIPDVVGTGTGVGANGRLAVLVLTRKPGVGNIPASVDGIQTEVRVVGDVVPYAKPGGSGQCGTSTGNNLECAAGTIGAVVLKSGTKYLLSNNHVYARENAASIGEREDAPGRYDGKPRCAVTPQCGTLSQFVRINFGGNNTIDCAIAQMDTGNPTSVVQSGGYTATSSVQAASVGLAVKKSGRTSGLTHGTVQAINVTITVGYSTGTATFSGQIMTPATFIRAGDSGSLMVTETGNNPVGLCFAGGSGGSFANPIGPVLQAFGATVATQ</sequence>
<name>A0A538SH86_UNCEI</name>
<dbReference type="EMBL" id="VBOR01000029">
    <property type="protein sequence ID" value="TMQ50733.1"/>
    <property type="molecule type" value="Genomic_DNA"/>
</dbReference>
<gene>
    <name evidence="6" type="ORF">E6K71_01810</name>
    <name evidence="7" type="ORF">E6K75_03405</name>
</gene>
<dbReference type="GO" id="GO:0006508">
    <property type="term" value="P:proteolysis"/>
    <property type="evidence" value="ECO:0007669"/>
    <property type="project" value="UniProtKB-KW"/>
</dbReference>
<evidence type="ECO:0000313" key="6">
    <source>
        <dbReference type="EMBL" id="TMQ50733.1"/>
    </source>
</evidence>
<dbReference type="InterPro" id="IPR001316">
    <property type="entry name" value="Pept_S1A_streptogrisin"/>
</dbReference>
<comment type="caution">
    <text evidence="6">The sequence shown here is derived from an EMBL/GenBank/DDBJ whole genome shotgun (WGS) entry which is preliminary data.</text>
</comment>
<dbReference type="PROSITE" id="PS51257">
    <property type="entry name" value="PROKAR_LIPOPROTEIN"/>
    <property type="match status" value="1"/>
</dbReference>
<organism evidence="6 8">
    <name type="scientific">Eiseniibacteriota bacterium</name>
    <dbReference type="NCBI Taxonomy" id="2212470"/>
    <lineage>
        <taxon>Bacteria</taxon>
        <taxon>Candidatus Eiseniibacteriota</taxon>
    </lineage>
</organism>
<dbReference type="InterPro" id="IPR009003">
    <property type="entry name" value="Peptidase_S1_PA"/>
</dbReference>
<keyword evidence="3" id="KW-0378">Hydrolase</keyword>
<evidence type="ECO:0000256" key="3">
    <source>
        <dbReference type="ARBA" id="ARBA00022801"/>
    </source>
</evidence>
<keyword evidence="5" id="KW-1015">Disulfide bond</keyword>
<evidence type="ECO:0000313" key="8">
    <source>
        <dbReference type="Proteomes" id="UP000316292"/>
    </source>
</evidence>
<dbReference type="Proteomes" id="UP000316292">
    <property type="component" value="Unassembled WGS sequence"/>
</dbReference>
<evidence type="ECO:0000256" key="1">
    <source>
        <dbReference type="ARBA" id="ARBA00007664"/>
    </source>
</evidence>